<gene>
    <name evidence="1" type="ORF">CLF_100928</name>
</gene>
<dbReference type="Pfam" id="PF00653">
    <property type="entry name" value="BIR"/>
    <property type="match status" value="1"/>
</dbReference>
<accession>G7Y4K0</accession>
<reference key="2">
    <citation type="submission" date="2011-10" db="EMBL/GenBank/DDBJ databases">
        <title>The genome and transcriptome sequence of Clonorchis sinensis provide insights into the carcinogenic liver fluke.</title>
        <authorList>
            <person name="Wang X."/>
            <person name="Huang Y."/>
            <person name="Chen W."/>
            <person name="Liu H."/>
            <person name="Guo L."/>
            <person name="Chen Y."/>
            <person name="Luo F."/>
            <person name="Zhou W."/>
            <person name="Sun J."/>
            <person name="Mao Q."/>
            <person name="Liang P."/>
            <person name="Zhou C."/>
            <person name="Tian Y."/>
            <person name="Men J."/>
            <person name="Lv X."/>
            <person name="Huang L."/>
            <person name="Zhou J."/>
            <person name="Hu Y."/>
            <person name="Li R."/>
            <person name="Zhang F."/>
            <person name="Lei H."/>
            <person name="Li X."/>
            <person name="Hu X."/>
            <person name="Liang C."/>
            <person name="Xu J."/>
            <person name="Wu Z."/>
            <person name="Yu X."/>
        </authorList>
    </citation>
    <scope>NUCLEOTIDE SEQUENCE</scope>
    <source>
        <strain>Henan</strain>
    </source>
</reference>
<evidence type="ECO:0000313" key="2">
    <source>
        <dbReference type="Proteomes" id="UP000008909"/>
    </source>
</evidence>
<organism evidence="1 2">
    <name type="scientific">Clonorchis sinensis</name>
    <name type="common">Chinese liver fluke</name>
    <dbReference type="NCBI Taxonomy" id="79923"/>
    <lineage>
        <taxon>Eukaryota</taxon>
        <taxon>Metazoa</taxon>
        <taxon>Spiralia</taxon>
        <taxon>Lophotrochozoa</taxon>
        <taxon>Platyhelminthes</taxon>
        <taxon>Trematoda</taxon>
        <taxon>Digenea</taxon>
        <taxon>Opisthorchiida</taxon>
        <taxon>Opisthorchiata</taxon>
        <taxon>Opisthorchiidae</taxon>
        <taxon>Clonorchis</taxon>
    </lineage>
</organism>
<dbReference type="EMBL" id="DF142859">
    <property type="protein sequence ID" value="GAA47886.1"/>
    <property type="molecule type" value="Genomic_DNA"/>
</dbReference>
<dbReference type="Gene3D" id="1.10.1170.10">
    <property type="entry name" value="Inhibitor Of Apoptosis Protein (2mihbC-IAP-1), Chain A"/>
    <property type="match status" value="1"/>
</dbReference>
<dbReference type="InterPro" id="IPR001370">
    <property type="entry name" value="BIR_rpt"/>
</dbReference>
<evidence type="ECO:0000313" key="1">
    <source>
        <dbReference type="EMBL" id="GAA47886.1"/>
    </source>
</evidence>
<reference evidence="1" key="1">
    <citation type="journal article" date="2011" name="Genome Biol.">
        <title>The draft genome of the carcinogenic human liver fluke Clonorchis sinensis.</title>
        <authorList>
            <person name="Wang X."/>
            <person name="Chen W."/>
            <person name="Huang Y."/>
            <person name="Sun J."/>
            <person name="Men J."/>
            <person name="Liu H."/>
            <person name="Luo F."/>
            <person name="Guo L."/>
            <person name="Lv X."/>
            <person name="Deng C."/>
            <person name="Zhou C."/>
            <person name="Fan Y."/>
            <person name="Li X."/>
            <person name="Huang L."/>
            <person name="Hu Y."/>
            <person name="Liang C."/>
            <person name="Hu X."/>
            <person name="Xu J."/>
            <person name="Yu X."/>
        </authorList>
    </citation>
    <scope>NUCLEOTIDE SEQUENCE [LARGE SCALE GENOMIC DNA]</scope>
    <source>
        <strain evidence="1">Henan</strain>
    </source>
</reference>
<protein>
    <submittedName>
        <fullName evidence="1">Baculoviral IAP repeat-containing protein 6 (Apollon)</fullName>
    </submittedName>
</protein>
<keyword evidence="2" id="KW-1185">Reference proteome</keyword>
<dbReference type="Proteomes" id="UP000008909">
    <property type="component" value="Unassembled WGS sequence"/>
</dbReference>
<dbReference type="AlphaFoldDB" id="G7Y4K0"/>
<proteinExistence type="predicted"/>
<sequence>MSSTDNRLVRLLISDELLIASIYFSSSRHMDVENYRRLTFCNWPHTNYRWTTPEAMAQAGFYHLTRRCGDQVLCFISVLSSTASKDFIATCTLTGDVTIWDVSSFNRVSLLHIRVPIDCSSGIIKDKFYDALIVLLWRAGSSDIVVVTGDLNTQVGSLARLRLTRVVGMDWSRYLRTMVNDCFSCAYSRLFLFSNADTTEVVWPHGTLQQRPNYETKLIASPSIIDGADQKLTTARLGTHVDSEQALVRGRFAIRFPGPLNMQTNRLETETGGSGCQTNLPQPSSGVFSNCCTIGYELVLGGDYHDFAQYWEFCLWYGATKPTQVLDIRPNSGTT</sequence>
<dbReference type="SUPFAM" id="SSF57924">
    <property type="entry name" value="Inhibitor of apoptosis (IAP) repeat"/>
    <property type="match status" value="1"/>
</dbReference>
<name>G7Y4K0_CLOSI</name>